<evidence type="ECO:0000256" key="4">
    <source>
        <dbReference type="SAM" id="Phobius"/>
    </source>
</evidence>
<dbReference type="InterPro" id="IPR051159">
    <property type="entry name" value="Hexapeptide_acetyltransf"/>
</dbReference>
<protein>
    <submittedName>
        <fullName evidence="5">Acyltransferase</fullName>
    </submittedName>
</protein>
<keyword evidence="6" id="KW-1185">Reference proteome</keyword>
<sequence>MDVKGIITYKAFYYYCNFSAYFYSVYTYIYCYFKGISIGNSNKFFGLPTIVRHPDSIISIASKCRFRSDNDSNLIGVSRKCILSTHKKYSKIIIGDNCGFSGTSIGCLIEIVIENNVIFGANTLVTDFDWHNLNPNMRSYPVETGKAVYIEENVFVGYGSIILKGVKIGKNSVIGANSVVTSDIPPNCIAAGNPCKVLSFFK</sequence>
<dbReference type="GO" id="GO:0016746">
    <property type="term" value="F:acyltransferase activity"/>
    <property type="evidence" value="ECO:0007669"/>
    <property type="project" value="UniProtKB-KW"/>
</dbReference>
<evidence type="ECO:0000313" key="6">
    <source>
        <dbReference type="Proteomes" id="UP000251993"/>
    </source>
</evidence>
<dbReference type="KEGG" id="run:DR864_04385"/>
<dbReference type="Proteomes" id="UP000251993">
    <property type="component" value="Chromosome"/>
</dbReference>
<name>A0A344TEF3_9BACT</name>
<evidence type="ECO:0000313" key="5">
    <source>
        <dbReference type="EMBL" id="AXE17024.1"/>
    </source>
</evidence>
<evidence type="ECO:0000256" key="1">
    <source>
        <dbReference type="ARBA" id="ARBA00022679"/>
    </source>
</evidence>
<keyword evidence="4" id="KW-0472">Membrane</keyword>
<keyword evidence="3 5" id="KW-0012">Acyltransferase</keyword>
<evidence type="ECO:0000256" key="3">
    <source>
        <dbReference type="ARBA" id="ARBA00023315"/>
    </source>
</evidence>
<evidence type="ECO:0000256" key="2">
    <source>
        <dbReference type="ARBA" id="ARBA00022737"/>
    </source>
</evidence>
<keyword evidence="4" id="KW-1133">Transmembrane helix</keyword>
<dbReference type="AlphaFoldDB" id="A0A344TEF3"/>
<dbReference type="EMBL" id="CP030850">
    <property type="protein sequence ID" value="AXE17024.1"/>
    <property type="molecule type" value="Genomic_DNA"/>
</dbReference>
<feature type="transmembrane region" description="Helical" evidence="4">
    <location>
        <begin position="12"/>
        <end position="33"/>
    </location>
</feature>
<keyword evidence="2" id="KW-0677">Repeat</keyword>
<dbReference type="InterPro" id="IPR018357">
    <property type="entry name" value="Hexapep_transf_CS"/>
</dbReference>
<dbReference type="CDD" id="cd04647">
    <property type="entry name" value="LbH_MAT_like"/>
    <property type="match status" value="1"/>
</dbReference>
<dbReference type="Pfam" id="PF00132">
    <property type="entry name" value="Hexapep"/>
    <property type="match status" value="1"/>
</dbReference>
<accession>A0A344TEF3</accession>
<keyword evidence="4" id="KW-0812">Transmembrane</keyword>
<dbReference type="PANTHER" id="PTHR23416">
    <property type="entry name" value="SIALIC ACID SYNTHASE-RELATED"/>
    <property type="match status" value="1"/>
</dbReference>
<keyword evidence="1 5" id="KW-0808">Transferase</keyword>
<dbReference type="InterPro" id="IPR001451">
    <property type="entry name" value="Hexapep"/>
</dbReference>
<dbReference type="OrthoDB" id="755870at2"/>
<dbReference type="SUPFAM" id="SSF51161">
    <property type="entry name" value="Trimeric LpxA-like enzymes"/>
    <property type="match status" value="1"/>
</dbReference>
<gene>
    <name evidence="5" type="ORF">DR864_04385</name>
</gene>
<reference evidence="5 6" key="1">
    <citation type="submission" date="2018-07" db="EMBL/GenBank/DDBJ databases">
        <title>Genome sequencing of Runella.</title>
        <authorList>
            <person name="Baek M.-G."/>
            <person name="Yi H."/>
        </authorList>
    </citation>
    <scope>NUCLEOTIDE SEQUENCE [LARGE SCALE GENOMIC DNA]</scope>
    <source>
        <strain evidence="5 6">HYN0085</strain>
    </source>
</reference>
<proteinExistence type="predicted"/>
<dbReference type="Gene3D" id="2.160.10.10">
    <property type="entry name" value="Hexapeptide repeat proteins"/>
    <property type="match status" value="1"/>
</dbReference>
<organism evidence="5 6">
    <name type="scientific">Runella rosea</name>
    <dbReference type="NCBI Taxonomy" id="2259595"/>
    <lineage>
        <taxon>Bacteria</taxon>
        <taxon>Pseudomonadati</taxon>
        <taxon>Bacteroidota</taxon>
        <taxon>Cytophagia</taxon>
        <taxon>Cytophagales</taxon>
        <taxon>Spirosomataceae</taxon>
        <taxon>Runella</taxon>
    </lineage>
</organism>
<dbReference type="PANTHER" id="PTHR23416:SF78">
    <property type="entry name" value="LIPOPOLYSACCHARIDE BIOSYNTHESIS O-ACETYL TRANSFERASE WBBJ-RELATED"/>
    <property type="match status" value="1"/>
</dbReference>
<dbReference type="InterPro" id="IPR011004">
    <property type="entry name" value="Trimer_LpxA-like_sf"/>
</dbReference>
<dbReference type="PROSITE" id="PS00101">
    <property type="entry name" value="HEXAPEP_TRANSFERASES"/>
    <property type="match status" value="1"/>
</dbReference>
<dbReference type="RefSeq" id="WP_114065810.1">
    <property type="nucleotide sequence ID" value="NZ_CP030850.1"/>
</dbReference>